<dbReference type="SUPFAM" id="SSF55811">
    <property type="entry name" value="Nudix"/>
    <property type="match status" value="1"/>
</dbReference>
<evidence type="ECO:0000256" key="2">
    <source>
        <dbReference type="ARBA" id="ARBA00022801"/>
    </source>
</evidence>
<dbReference type="AlphaFoldDB" id="A0A2I9D9N5"/>
<dbReference type="EMBL" id="BFAG01000015">
    <property type="protein sequence ID" value="GBF07606.1"/>
    <property type="molecule type" value="Genomic_DNA"/>
</dbReference>
<dbReference type="PRINTS" id="PR00502">
    <property type="entry name" value="NUDIXFAMILY"/>
</dbReference>
<comment type="cofactor">
    <cofactor evidence="1">
        <name>Mg(2+)</name>
        <dbReference type="ChEBI" id="CHEBI:18420"/>
    </cofactor>
</comment>
<organism evidence="5 6">
    <name type="scientific">Deinococcus aerius</name>
    <dbReference type="NCBI Taxonomy" id="200253"/>
    <lineage>
        <taxon>Bacteria</taxon>
        <taxon>Thermotogati</taxon>
        <taxon>Deinococcota</taxon>
        <taxon>Deinococci</taxon>
        <taxon>Deinococcales</taxon>
        <taxon>Deinococcaceae</taxon>
        <taxon>Deinococcus</taxon>
    </lineage>
</organism>
<dbReference type="InterPro" id="IPR020084">
    <property type="entry name" value="NUDIX_hydrolase_CS"/>
</dbReference>
<evidence type="ECO:0000256" key="3">
    <source>
        <dbReference type="RuleBase" id="RU003476"/>
    </source>
</evidence>
<comment type="caution">
    <text evidence="5">The sequence shown here is derived from an EMBL/GenBank/DDBJ whole genome shotgun (WGS) entry which is preliminary data.</text>
</comment>
<evidence type="ECO:0000313" key="5">
    <source>
        <dbReference type="EMBL" id="GBF07606.1"/>
    </source>
</evidence>
<accession>A0A2I9D9N5</accession>
<dbReference type="InterPro" id="IPR015797">
    <property type="entry name" value="NUDIX_hydrolase-like_dom_sf"/>
</dbReference>
<name>A0A2I9D9N5_9DEIO</name>
<dbReference type="PANTHER" id="PTHR43046:SF16">
    <property type="entry name" value="ADP-RIBOSE PYROPHOSPHATASE YJHB-RELATED"/>
    <property type="match status" value="1"/>
</dbReference>
<dbReference type="RefSeq" id="WP_103130912.1">
    <property type="nucleotide sequence ID" value="NZ_BFAG01000015.1"/>
</dbReference>
<comment type="similarity">
    <text evidence="3">Belongs to the Nudix hydrolase family.</text>
</comment>
<reference evidence="6" key="1">
    <citation type="submission" date="2018-01" db="EMBL/GenBank/DDBJ databases">
        <title>Draft Genome Sequence of the Radioresistant Bacterium Deinococcus aerius TR0125, Isolated from the Higher Atmosphere above Japan.</title>
        <authorList>
            <person name="Satoh K."/>
            <person name="Arai H."/>
            <person name="Sanzen T."/>
            <person name="Kawaguchi Y."/>
            <person name="Hayashi H."/>
            <person name="Yokobori S."/>
            <person name="Yamagishi A."/>
            <person name="Oono Y."/>
            <person name="Narumi I."/>
        </authorList>
    </citation>
    <scope>NUCLEOTIDE SEQUENCE [LARGE SCALE GENOMIC DNA]</scope>
    <source>
        <strain evidence="6">TR0125</strain>
    </source>
</reference>
<dbReference type="GO" id="GO:0016787">
    <property type="term" value="F:hydrolase activity"/>
    <property type="evidence" value="ECO:0007669"/>
    <property type="project" value="UniProtKB-KW"/>
</dbReference>
<dbReference type="PANTHER" id="PTHR43046">
    <property type="entry name" value="GDP-MANNOSE MANNOSYL HYDROLASE"/>
    <property type="match status" value="1"/>
</dbReference>
<sequence>MTFHLVAWAVLLDPVGRVLLARRADVSYGAGLWGLPGGHVERGEGLAGAAAREAWEEVGVRVDPDDLQFLGVSRYDLGEVTGADFVFAAKVWEGVPRPLLQTSEVGWFTPGALPQDCLPWLPGVLKAHLLDGRRLSEQLDGVQGLRVFPEG</sequence>
<dbReference type="InterPro" id="IPR000086">
    <property type="entry name" value="NUDIX_hydrolase_dom"/>
</dbReference>
<gene>
    <name evidence="5" type="ORF">DAERI_150124</name>
</gene>
<evidence type="ECO:0000256" key="1">
    <source>
        <dbReference type="ARBA" id="ARBA00001946"/>
    </source>
</evidence>
<dbReference type="OrthoDB" id="9810648at2"/>
<proteinExistence type="inferred from homology"/>
<dbReference type="Proteomes" id="UP000236569">
    <property type="component" value="Unassembled WGS sequence"/>
</dbReference>
<protein>
    <submittedName>
        <fullName evidence="5">NUDIX hydrolase</fullName>
    </submittedName>
</protein>
<dbReference type="Gene3D" id="3.90.79.10">
    <property type="entry name" value="Nucleoside Triphosphate Pyrophosphohydrolase"/>
    <property type="match status" value="1"/>
</dbReference>
<feature type="domain" description="Nudix hydrolase" evidence="4">
    <location>
        <begin position="2"/>
        <end position="130"/>
    </location>
</feature>
<keyword evidence="2 3" id="KW-0378">Hydrolase</keyword>
<evidence type="ECO:0000313" key="6">
    <source>
        <dbReference type="Proteomes" id="UP000236569"/>
    </source>
</evidence>
<dbReference type="InterPro" id="IPR020476">
    <property type="entry name" value="Nudix_hydrolase"/>
</dbReference>
<dbReference type="PROSITE" id="PS51462">
    <property type="entry name" value="NUDIX"/>
    <property type="match status" value="1"/>
</dbReference>
<keyword evidence="6" id="KW-1185">Reference proteome</keyword>
<dbReference type="Pfam" id="PF00293">
    <property type="entry name" value="NUDIX"/>
    <property type="match status" value="1"/>
</dbReference>
<evidence type="ECO:0000259" key="4">
    <source>
        <dbReference type="PROSITE" id="PS51462"/>
    </source>
</evidence>
<dbReference type="PROSITE" id="PS00893">
    <property type="entry name" value="NUDIX_BOX"/>
    <property type="match status" value="1"/>
</dbReference>